<feature type="compositionally biased region" description="Low complexity" evidence="2">
    <location>
        <begin position="98"/>
        <end position="115"/>
    </location>
</feature>
<keyword evidence="5" id="KW-1185">Reference proteome</keyword>
<dbReference type="InterPro" id="IPR009449">
    <property type="entry name" value="Sec2_N"/>
</dbReference>
<sequence>MDEEPVSSTPPIEPEAPPAVAIEGAEISEAEGSKDIIPPQNQTSDGKEAEYASDSKQEQKTEDITAKDIANLYSRLQAVIDHVPKTKEHASQEANYIPLPASPEARSPSASSPLPARRPKVRTSSSYSLNSVMKNDRVECPCKHILVSNNSKYCALCDQVIPAVERLQNERQQEMEELKALQLKLKEETEFIKGQASEIEKLSKRIEGLEDDLDAKTDAFVALQSDMELLNEKYVDEIERVAEIQHSKDMVENELEDLSRRLFEEANGMVATEKREKYNLEVAQRHLQNQLKETRERLHAEQMQLKELRIRMEEMETRSEDDREDSDSATEPGKRASNASDVGSRGMADMNVLLNGSPKRQSQNGSEVSLVEDNIDELVLREFRDFIATGRSLPLKKLHTNPFMRNCQLEDVEPCLRFGPNARLSAKKIIDAIVMNTCYIEEAPAGFADIQARRPLDVPLRISAQKNLMWERFSSGNQTSHFKGCQACGRQDGSPLPFRFRIAYYDDWACIDRYCRDRLVAVCEFYVFVRNARQGYYNSRSISDLYQESIRLRLQMFYARMGSLPSVVRNTGSKGDSIGVAQLPQMIIPPTESESTPSSIDEVATSSSISKDTATLAEASDRQSDDHDDKIGQSPSMIPVEQMQN</sequence>
<dbReference type="GO" id="GO:0051286">
    <property type="term" value="C:cell tip"/>
    <property type="evidence" value="ECO:0007669"/>
    <property type="project" value="TreeGrafter"/>
</dbReference>
<organism evidence="4 5">
    <name type="scientific">Mortierella isabellina</name>
    <name type="common">Filamentous fungus</name>
    <name type="synonym">Umbelopsis isabellina</name>
    <dbReference type="NCBI Taxonomy" id="91625"/>
    <lineage>
        <taxon>Eukaryota</taxon>
        <taxon>Fungi</taxon>
        <taxon>Fungi incertae sedis</taxon>
        <taxon>Mucoromycota</taxon>
        <taxon>Mucoromycotina</taxon>
        <taxon>Umbelopsidomycetes</taxon>
        <taxon>Umbelopsidales</taxon>
        <taxon>Umbelopsidaceae</taxon>
        <taxon>Umbelopsis</taxon>
    </lineage>
</organism>
<evidence type="ECO:0000259" key="3">
    <source>
        <dbReference type="Pfam" id="PF06428"/>
    </source>
</evidence>
<name>A0A8H7PZP1_MORIS</name>
<keyword evidence="1" id="KW-0175">Coiled coil</keyword>
<feature type="compositionally biased region" description="Low complexity" evidence="2">
    <location>
        <begin position="589"/>
        <end position="600"/>
    </location>
</feature>
<gene>
    <name evidence="4" type="ORF">INT43_007304</name>
</gene>
<comment type="caution">
    <text evidence="4">The sequence shown here is derived from an EMBL/GenBank/DDBJ whole genome shotgun (WGS) entry which is preliminary data.</text>
</comment>
<dbReference type="PANTHER" id="PTHR14430:SF0">
    <property type="entry name" value="SEC2P DOMAIN-CONTAINING PROTEIN"/>
    <property type="match status" value="1"/>
</dbReference>
<dbReference type="EMBL" id="JAEPQZ010000004">
    <property type="protein sequence ID" value="KAG2182374.1"/>
    <property type="molecule type" value="Genomic_DNA"/>
</dbReference>
<feature type="compositionally biased region" description="Basic and acidic residues" evidence="2">
    <location>
        <begin position="307"/>
        <end position="321"/>
    </location>
</feature>
<protein>
    <recommendedName>
        <fullName evidence="3">GDP/GTP exchange factor Sec2 N-terminal domain-containing protein</fullName>
    </recommendedName>
</protein>
<dbReference type="Proteomes" id="UP000654370">
    <property type="component" value="Unassembled WGS sequence"/>
</dbReference>
<dbReference type="SUPFAM" id="SSF144284">
    <property type="entry name" value="Sec2 N-terminal region"/>
    <property type="match status" value="1"/>
</dbReference>
<feature type="region of interest" description="Disordered" evidence="2">
    <location>
        <begin position="307"/>
        <end position="368"/>
    </location>
</feature>
<evidence type="ECO:0000313" key="5">
    <source>
        <dbReference type="Proteomes" id="UP000654370"/>
    </source>
</evidence>
<feature type="compositionally biased region" description="Polar residues" evidence="2">
    <location>
        <begin position="604"/>
        <end position="613"/>
    </location>
</feature>
<dbReference type="InterPro" id="IPR040351">
    <property type="entry name" value="RAB3IL/RAB3IP/Sec2"/>
</dbReference>
<feature type="compositionally biased region" description="Basic and acidic residues" evidence="2">
    <location>
        <begin position="45"/>
        <end position="63"/>
    </location>
</feature>
<evidence type="ECO:0000256" key="1">
    <source>
        <dbReference type="ARBA" id="ARBA00023054"/>
    </source>
</evidence>
<dbReference type="CDD" id="cd21044">
    <property type="entry name" value="Rab11BD_RAB3IP_like"/>
    <property type="match status" value="1"/>
</dbReference>
<feature type="compositionally biased region" description="Basic and acidic residues" evidence="2">
    <location>
        <begin position="619"/>
        <end position="631"/>
    </location>
</feature>
<reference evidence="4" key="1">
    <citation type="submission" date="2020-12" db="EMBL/GenBank/DDBJ databases">
        <title>Metabolic potential, ecology and presence of endohyphal bacteria is reflected in genomic diversity of Mucoromycotina.</title>
        <authorList>
            <person name="Muszewska A."/>
            <person name="Okrasinska A."/>
            <person name="Steczkiewicz K."/>
            <person name="Drgas O."/>
            <person name="Orlowska M."/>
            <person name="Perlinska-Lenart U."/>
            <person name="Aleksandrzak-Piekarczyk T."/>
            <person name="Szatraj K."/>
            <person name="Zielenkiewicz U."/>
            <person name="Pilsyk S."/>
            <person name="Malc E."/>
            <person name="Mieczkowski P."/>
            <person name="Kruszewska J.S."/>
            <person name="Biernat P."/>
            <person name="Pawlowska J."/>
        </authorList>
    </citation>
    <scope>NUCLEOTIDE SEQUENCE</scope>
    <source>
        <strain evidence="4">WA0000067209</strain>
    </source>
</reference>
<feature type="region of interest" description="Disordered" evidence="2">
    <location>
        <begin position="1"/>
        <end position="63"/>
    </location>
</feature>
<evidence type="ECO:0000256" key="2">
    <source>
        <dbReference type="SAM" id="MobiDB-lite"/>
    </source>
</evidence>
<dbReference type="PANTHER" id="PTHR14430">
    <property type="entry name" value="RABIN3-RELATED"/>
    <property type="match status" value="1"/>
</dbReference>
<dbReference type="Pfam" id="PF25555">
    <property type="entry name" value="RAB3A-like_C"/>
    <property type="match status" value="1"/>
</dbReference>
<feature type="region of interest" description="Disordered" evidence="2">
    <location>
        <begin position="97"/>
        <end position="126"/>
    </location>
</feature>
<accession>A0A8H7PZP1</accession>
<feature type="region of interest" description="Disordered" evidence="2">
    <location>
        <begin position="589"/>
        <end position="645"/>
    </location>
</feature>
<feature type="domain" description="GDP/GTP exchange factor Sec2 N-terminal" evidence="3">
    <location>
        <begin position="177"/>
        <end position="316"/>
    </location>
</feature>
<feature type="compositionally biased region" description="Polar residues" evidence="2">
    <location>
        <begin position="358"/>
        <end position="367"/>
    </location>
</feature>
<dbReference type="Pfam" id="PF06428">
    <property type="entry name" value="Sec2p"/>
    <property type="match status" value="1"/>
</dbReference>
<dbReference type="GO" id="GO:0070319">
    <property type="term" value="C:Golgi to plasma membrane transport vesicle"/>
    <property type="evidence" value="ECO:0007669"/>
    <property type="project" value="TreeGrafter"/>
</dbReference>
<feature type="compositionally biased region" description="Low complexity" evidence="2">
    <location>
        <begin position="18"/>
        <end position="27"/>
    </location>
</feature>
<dbReference type="GO" id="GO:0006887">
    <property type="term" value="P:exocytosis"/>
    <property type="evidence" value="ECO:0007669"/>
    <property type="project" value="TreeGrafter"/>
</dbReference>
<dbReference type="Gene3D" id="6.10.140.910">
    <property type="match status" value="1"/>
</dbReference>
<proteinExistence type="predicted"/>
<dbReference type="OrthoDB" id="5560525at2759"/>
<dbReference type="GO" id="GO:0005085">
    <property type="term" value="F:guanyl-nucleotide exchange factor activity"/>
    <property type="evidence" value="ECO:0007669"/>
    <property type="project" value="InterPro"/>
</dbReference>
<dbReference type="AlphaFoldDB" id="A0A8H7PZP1"/>
<evidence type="ECO:0000313" key="4">
    <source>
        <dbReference type="EMBL" id="KAG2182374.1"/>
    </source>
</evidence>